<accession>X8CM52</accession>
<feature type="region of interest" description="Disordered" evidence="1">
    <location>
        <begin position="1"/>
        <end position="22"/>
    </location>
</feature>
<proteinExistence type="predicted"/>
<feature type="compositionally biased region" description="Basic residues" evidence="1">
    <location>
        <begin position="1"/>
        <end position="15"/>
    </location>
</feature>
<comment type="caution">
    <text evidence="2">The sequence shown here is derived from an EMBL/GenBank/DDBJ whole genome shotgun (WGS) entry which is preliminary data.</text>
</comment>
<dbReference type="EMBL" id="JAOB01000029">
    <property type="protein sequence ID" value="EUA56538.1"/>
    <property type="molecule type" value="Genomic_DNA"/>
</dbReference>
<organism evidence="2">
    <name type="scientific">Mycobacterium xenopi 4042</name>
    <dbReference type="NCBI Taxonomy" id="1299334"/>
    <lineage>
        <taxon>Bacteria</taxon>
        <taxon>Bacillati</taxon>
        <taxon>Actinomycetota</taxon>
        <taxon>Actinomycetes</taxon>
        <taxon>Mycobacteriales</taxon>
        <taxon>Mycobacteriaceae</taxon>
        <taxon>Mycobacterium</taxon>
    </lineage>
</organism>
<evidence type="ECO:0000256" key="1">
    <source>
        <dbReference type="SAM" id="MobiDB-lite"/>
    </source>
</evidence>
<dbReference type="AlphaFoldDB" id="X8CM52"/>
<sequence>MRSSRRTRVQRRHQHPAGLPRPEVGRRIRLADARWIPQRGQVWRAPRYPV</sequence>
<protein>
    <submittedName>
        <fullName evidence="2">Immunogenic MPT64 domain protein</fullName>
    </submittedName>
</protein>
<gene>
    <name evidence="2" type="ORF">I553_8586</name>
</gene>
<evidence type="ECO:0000313" key="2">
    <source>
        <dbReference type="EMBL" id="EUA56538.1"/>
    </source>
</evidence>
<name>X8CM52_MYCXE</name>
<reference evidence="2" key="1">
    <citation type="submission" date="2014-01" db="EMBL/GenBank/DDBJ databases">
        <authorList>
            <person name="Brown-Elliot B."/>
            <person name="Wallace R."/>
            <person name="Lenaerts A."/>
            <person name="Ordway D."/>
            <person name="DeGroote M.A."/>
            <person name="Parker T."/>
            <person name="Sizemore C."/>
            <person name="Tallon L.J."/>
            <person name="Sadzewicz L.K."/>
            <person name="Sengamalay N."/>
            <person name="Fraser C.M."/>
            <person name="Hine E."/>
            <person name="Shefchek K.A."/>
            <person name="Das S.P."/>
            <person name="Tettelin H."/>
        </authorList>
    </citation>
    <scope>NUCLEOTIDE SEQUENCE [LARGE SCALE GENOMIC DNA]</scope>
    <source>
        <strain evidence="2">4042</strain>
    </source>
</reference>